<evidence type="ECO:0000313" key="3">
    <source>
        <dbReference type="Proteomes" id="UP000295703"/>
    </source>
</evidence>
<feature type="region of interest" description="Disordered" evidence="1">
    <location>
        <begin position="1038"/>
        <end position="1152"/>
    </location>
</feature>
<feature type="compositionally biased region" description="Basic and acidic residues" evidence="1">
    <location>
        <begin position="121"/>
        <end position="146"/>
    </location>
</feature>
<organism evidence="2 3">
    <name type="scientific">Colletotrichum trifolii</name>
    <dbReference type="NCBI Taxonomy" id="5466"/>
    <lineage>
        <taxon>Eukaryota</taxon>
        <taxon>Fungi</taxon>
        <taxon>Dikarya</taxon>
        <taxon>Ascomycota</taxon>
        <taxon>Pezizomycotina</taxon>
        <taxon>Sordariomycetes</taxon>
        <taxon>Hypocreomycetidae</taxon>
        <taxon>Glomerellales</taxon>
        <taxon>Glomerellaceae</taxon>
        <taxon>Colletotrichum</taxon>
        <taxon>Colletotrichum orbiculare species complex</taxon>
    </lineage>
</organism>
<feature type="compositionally biased region" description="Polar residues" evidence="1">
    <location>
        <begin position="759"/>
        <end position="785"/>
    </location>
</feature>
<feature type="region of interest" description="Disordered" evidence="1">
    <location>
        <begin position="1"/>
        <end position="154"/>
    </location>
</feature>
<reference evidence="2 3" key="1">
    <citation type="submission" date="2018-12" db="EMBL/GenBank/DDBJ databases">
        <title>Genome sequence and assembly of Colletotrichum trifolii.</title>
        <authorList>
            <person name="Gan P."/>
            <person name="Shirasu K."/>
        </authorList>
    </citation>
    <scope>NUCLEOTIDE SEQUENCE [LARGE SCALE GENOMIC DNA]</scope>
    <source>
        <strain evidence="2 3">543-2</strain>
    </source>
</reference>
<feature type="compositionally biased region" description="Basic and acidic residues" evidence="1">
    <location>
        <begin position="1"/>
        <end position="11"/>
    </location>
</feature>
<feature type="compositionally biased region" description="Polar residues" evidence="1">
    <location>
        <begin position="730"/>
        <end position="743"/>
    </location>
</feature>
<name>A0A4R8QAZ5_COLTR</name>
<keyword evidence="3" id="KW-1185">Reference proteome</keyword>
<dbReference type="AlphaFoldDB" id="A0A4R8QAZ5"/>
<dbReference type="Proteomes" id="UP000295703">
    <property type="component" value="Unassembled WGS sequence"/>
</dbReference>
<feature type="region of interest" description="Disordered" evidence="1">
    <location>
        <begin position="448"/>
        <end position="816"/>
    </location>
</feature>
<feature type="compositionally biased region" description="Basic residues" evidence="1">
    <location>
        <begin position="1133"/>
        <end position="1152"/>
    </location>
</feature>
<proteinExistence type="predicted"/>
<feature type="compositionally biased region" description="Polar residues" evidence="1">
    <location>
        <begin position="1059"/>
        <end position="1078"/>
    </location>
</feature>
<feature type="compositionally biased region" description="Acidic residues" evidence="1">
    <location>
        <begin position="51"/>
        <end position="67"/>
    </location>
</feature>
<feature type="compositionally biased region" description="Polar residues" evidence="1">
    <location>
        <begin position="104"/>
        <end position="120"/>
    </location>
</feature>
<sequence length="1152" mass="125134">MAKTEVYKSDDSSSDQQYPSIDELEADYANNNEEDDDISDQRLVTAYNSEQEFDPDYNWDFDSDLATEPDRDTSNQYDSEQQLDPGYNWDFDSDLATEPDRDTSNQCEQESSQFEQTNSQFERESSHFEQENSHFEQENSHFERESSQLSEESSLYDFVPASPDLDMEPLWPSSDAGPDVPSNETELNAHHHKLDVETDKSLNDFIQATANMDWITNEDWGSPEPESVDNPQGHELARGAILSHLKSRYAGEESAGSNMKWSSLKDGAQWALIYTACQDFNCTFSVAVLRLELTSQLDQQQLQIDMSSLVQALQASEPPAPATAEDQGQTSNHANIADQQEFISNLEDGWESQYFNDAMYGILDETDVSEASSLCWPLHSSSAVATFNGTVAHGLITAQGKQSSEQIHNEETQSPDASLMPFHEDEISLSSLFQQPSLPLHASQHPALNKTTETVHKQRDQSPNASLVPGGESDIDVNSLVQQPGPPRHTLQRPAQNKPIKTVHKQHEYSRDASLAPSNESDTGGNFLIQQQPRPPRPTLQLPAQIETAETAQKQHEPAQVAQEQIESSKSKKRKADSIVISEGEDEPAQVVQEQIKSNKSKKKKADSIVISGGEDEPAQVAQKQIKSNKSKKNKAESIAISEGEDELSTMDLTPVPKKSRRKRSAEDSDEDYKPPAKRPRRSKGSTAARKTPQQKAAPQKPTPQQQVDPSQPQQPIKRGRGRPRKYPLPTNQASTAGTTQKQEVPPVPDKNIAVPSVTEGQSSAAQVASTPAPSLKSASDQVATVSAKKQGRTPKTAKHATTEGTTGSNVDDFAPGQTVSVPAIANALSSMSQSRNEAIITPDRASKPTAPAVYKSLPSVSASRSTALPVKDHSISEKAQTLVLPARSTPARSSSQDIDMAEADKDMREYVERASSSPRQAVRAAGQSASSTAANGRLGGPGGTSIGRQPRIGGTPGWDPYSLAPTPLPISNIHSDAAAVAYRAHLPKNHWKMSQQEIIAYEEARPGYESFFKQHSNGQHQLREAAARGAQAQRIINGGDTSQSYGGNAGHSAFDNAPSDTGYGTPSTSAFQQSARGQGQRLLAPRPAPEAAAKASDVSQSWAGMASALASGPGADQNSGLIESIEKETGVQRKKAQKPKKAAAKPKKTNH</sequence>
<protein>
    <submittedName>
        <fullName evidence="2">Uncharacterized protein</fullName>
    </submittedName>
</protein>
<evidence type="ECO:0000256" key="1">
    <source>
        <dbReference type="SAM" id="MobiDB-lite"/>
    </source>
</evidence>
<comment type="caution">
    <text evidence="2">The sequence shown here is derived from an EMBL/GenBank/DDBJ whole genome shotgun (WGS) entry which is preliminary data.</text>
</comment>
<feature type="region of interest" description="Disordered" evidence="1">
    <location>
        <begin position="914"/>
        <end position="950"/>
    </location>
</feature>
<evidence type="ECO:0000313" key="2">
    <source>
        <dbReference type="EMBL" id="TDZ34640.1"/>
    </source>
</evidence>
<dbReference type="EMBL" id="RYZW01000369">
    <property type="protein sequence ID" value="TDZ34640.1"/>
    <property type="molecule type" value="Genomic_DNA"/>
</dbReference>
<gene>
    <name evidence="2" type="ORF">CTRI78_v011591</name>
</gene>
<feature type="compositionally biased region" description="Low complexity" evidence="1">
    <location>
        <begin position="687"/>
        <end position="716"/>
    </location>
</feature>
<accession>A0A4R8QAZ5</accession>
<feature type="compositionally biased region" description="Basic residues" evidence="1">
    <location>
        <begin position="790"/>
        <end position="799"/>
    </location>
</feature>
<feature type="compositionally biased region" description="Acidic residues" evidence="1">
    <location>
        <begin position="22"/>
        <end position="38"/>
    </location>
</feature>